<gene>
    <name evidence="1" type="ORF">NDU88_005996</name>
</gene>
<sequence length="118" mass="11865">MLEGPARRLHRIAALRLSGLAAYGPAGCGAALLLPPTAPDGGLGDFGWDGVPGLGARVEPFCCGGDLGAAVCSDWARFGLSGEGCLQEGPLGGPIAWDPTGIYGAIRLLDSFVEVSGL</sequence>
<keyword evidence="2" id="KW-1185">Reference proteome</keyword>
<organism evidence="1 2">
    <name type="scientific">Pleurodeles waltl</name>
    <name type="common">Iberian ribbed newt</name>
    <dbReference type="NCBI Taxonomy" id="8319"/>
    <lineage>
        <taxon>Eukaryota</taxon>
        <taxon>Metazoa</taxon>
        <taxon>Chordata</taxon>
        <taxon>Craniata</taxon>
        <taxon>Vertebrata</taxon>
        <taxon>Euteleostomi</taxon>
        <taxon>Amphibia</taxon>
        <taxon>Batrachia</taxon>
        <taxon>Caudata</taxon>
        <taxon>Salamandroidea</taxon>
        <taxon>Salamandridae</taxon>
        <taxon>Pleurodelinae</taxon>
        <taxon>Pleurodeles</taxon>
    </lineage>
</organism>
<dbReference type="Proteomes" id="UP001066276">
    <property type="component" value="Chromosome 7"/>
</dbReference>
<evidence type="ECO:0000313" key="2">
    <source>
        <dbReference type="Proteomes" id="UP001066276"/>
    </source>
</evidence>
<evidence type="ECO:0000313" key="1">
    <source>
        <dbReference type="EMBL" id="KAJ1127600.1"/>
    </source>
</evidence>
<accession>A0AAV7PKH5</accession>
<reference evidence="1" key="1">
    <citation type="journal article" date="2022" name="bioRxiv">
        <title>Sequencing and chromosome-scale assembly of the giantPleurodeles waltlgenome.</title>
        <authorList>
            <person name="Brown T."/>
            <person name="Elewa A."/>
            <person name="Iarovenko S."/>
            <person name="Subramanian E."/>
            <person name="Araus A.J."/>
            <person name="Petzold A."/>
            <person name="Susuki M."/>
            <person name="Suzuki K.-i.T."/>
            <person name="Hayashi T."/>
            <person name="Toyoda A."/>
            <person name="Oliveira C."/>
            <person name="Osipova E."/>
            <person name="Leigh N.D."/>
            <person name="Simon A."/>
            <person name="Yun M.H."/>
        </authorList>
    </citation>
    <scope>NUCLEOTIDE SEQUENCE</scope>
    <source>
        <strain evidence="1">20211129_DDA</strain>
        <tissue evidence="1">Liver</tissue>
    </source>
</reference>
<dbReference type="EMBL" id="JANPWB010000011">
    <property type="protein sequence ID" value="KAJ1127600.1"/>
    <property type="molecule type" value="Genomic_DNA"/>
</dbReference>
<dbReference type="AlphaFoldDB" id="A0AAV7PKH5"/>
<name>A0AAV7PKH5_PLEWA</name>
<protein>
    <submittedName>
        <fullName evidence="1">Uncharacterized protein</fullName>
    </submittedName>
</protein>
<comment type="caution">
    <text evidence="1">The sequence shown here is derived from an EMBL/GenBank/DDBJ whole genome shotgun (WGS) entry which is preliminary data.</text>
</comment>
<proteinExistence type="predicted"/>